<evidence type="ECO:0000313" key="4">
    <source>
        <dbReference type="Proteomes" id="UP001189122"/>
    </source>
</evidence>
<evidence type="ECO:0000259" key="2">
    <source>
        <dbReference type="SMART" id="SM01010"/>
    </source>
</evidence>
<keyword evidence="4" id="KW-1185">Reference proteome</keyword>
<dbReference type="GO" id="GO:0005737">
    <property type="term" value="C:cytoplasm"/>
    <property type="evidence" value="ECO:0007669"/>
    <property type="project" value="UniProtKB-ARBA"/>
</dbReference>
<dbReference type="SUPFAM" id="SSF160219">
    <property type="entry name" value="AMPKBI-like"/>
    <property type="match status" value="1"/>
</dbReference>
<dbReference type="PANTHER" id="PTHR46316:SF5">
    <property type="entry name" value="SNF1-RELATED PROTEIN KINASE REGULATORY SUBUNIT BETA-3"/>
    <property type="match status" value="1"/>
</dbReference>
<dbReference type="SMART" id="SM01010">
    <property type="entry name" value="AMPKBI"/>
    <property type="match status" value="1"/>
</dbReference>
<dbReference type="Proteomes" id="UP001189122">
    <property type="component" value="Unassembled WGS sequence"/>
</dbReference>
<dbReference type="InterPro" id="IPR006828">
    <property type="entry name" value="ASC_dom"/>
</dbReference>
<dbReference type="Pfam" id="PF04739">
    <property type="entry name" value="AMPKBI"/>
    <property type="match status" value="1"/>
</dbReference>
<dbReference type="InterPro" id="IPR037256">
    <property type="entry name" value="ASC_dom_sf"/>
</dbReference>
<dbReference type="InterPro" id="IPR043554">
    <property type="entry name" value="KINB"/>
</dbReference>
<comment type="similarity">
    <text evidence="1">Belongs to the 5'-AMP-activated protein kinase beta subunit family.</text>
</comment>
<evidence type="ECO:0000313" key="3">
    <source>
        <dbReference type="EMBL" id="CAA2615818.1"/>
    </source>
</evidence>
<reference evidence="3 4" key="1">
    <citation type="submission" date="2019-12" db="EMBL/GenBank/DDBJ databases">
        <authorList>
            <person name="Scholz U."/>
            <person name="Mascher M."/>
            <person name="Fiebig A."/>
        </authorList>
    </citation>
    <scope>NUCLEOTIDE SEQUENCE</scope>
</reference>
<dbReference type="EMBL" id="LR743589">
    <property type="protein sequence ID" value="CAA2615818.1"/>
    <property type="molecule type" value="Genomic_DNA"/>
</dbReference>
<dbReference type="EMBL" id="CACRZD030000002">
    <property type="protein sequence ID" value="CAA6655524.1"/>
    <property type="molecule type" value="Genomic_DNA"/>
</dbReference>
<dbReference type="AlphaFoldDB" id="A0A7I8IDP8"/>
<organism evidence="3">
    <name type="scientific">Spirodela intermedia</name>
    <name type="common">Intermediate duckweed</name>
    <dbReference type="NCBI Taxonomy" id="51605"/>
    <lineage>
        <taxon>Eukaryota</taxon>
        <taxon>Viridiplantae</taxon>
        <taxon>Streptophyta</taxon>
        <taxon>Embryophyta</taxon>
        <taxon>Tracheophyta</taxon>
        <taxon>Spermatophyta</taxon>
        <taxon>Magnoliopsida</taxon>
        <taxon>Liliopsida</taxon>
        <taxon>Araceae</taxon>
        <taxon>Lemnoideae</taxon>
        <taxon>Spirodela</taxon>
    </lineage>
</organism>
<gene>
    <name evidence="3" type="ORF">SI7747_02002064</name>
</gene>
<name>A0A7I8IDP8_SPIIN</name>
<feature type="domain" description="Association with the SNF1 complex (ASC)" evidence="2">
    <location>
        <begin position="20"/>
        <end position="97"/>
    </location>
</feature>
<dbReference type="Gene3D" id="2.20.25.290">
    <property type="match status" value="1"/>
</dbReference>
<protein>
    <recommendedName>
        <fullName evidence="2">Association with the SNF1 complex (ASC) domain-containing protein</fullName>
    </recommendedName>
</protein>
<proteinExistence type="inferred from homology"/>
<sequence>MGDDHHHYREDVNLVRFEGPWSPDSTYDYPLPGDEDEGRALPFVPPQLQRPLLGAAVARDAQGDLPLDRDNPRSVVALSITHRFHSKYVSVVLYKPARRTGGLEGLKCSCRSEKHPTSVELLSVILTVSLAG</sequence>
<evidence type="ECO:0000256" key="1">
    <source>
        <dbReference type="ARBA" id="ARBA00010926"/>
    </source>
</evidence>
<accession>A0A7I8IDP8</accession>
<dbReference type="PANTHER" id="PTHR46316">
    <property type="entry name" value="SNF1-RELATED PROTEIN KINASE REGULATORY SUBUNIT BETA-1"/>
    <property type="match status" value="1"/>
</dbReference>